<organism evidence="1">
    <name type="scientific">uncultured Caudovirales phage</name>
    <dbReference type="NCBI Taxonomy" id="2100421"/>
    <lineage>
        <taxon>Viruses</taxon>
        <taxon>Duplodnaviria</taxon>
        <taxon>Heunggongvirae</taxon>
        <taxon>Uroviricota</taxon>
        <taxon>Caudoviricetes</taxon>
        <taxon>Peduoviridae</taxon>
        <taxon>Maltschvirus</taxon>
        <taxon>Maltschvirus maltsch</taxon>
    </lineage>
</organism>
<gene>
    <name evidence="1" type="ORF">UFOVP1457_32</name>
</gene>
<protein>
    <submittedName>
        <fullName evidence="1">Uncharacterized protein</fullName>
    </submittedName>
</protein>
<accession>A0A6J5SKC2</accession>
<proteinExistence type="predicted"/>
<evidence type="ECO:0000313" key="1">
    <source>
        <dbReference type="EMBL" id="CAB4214290.1"/>
    </source>
</evidence>
<reference evidence="1" key="1">
    <citation type="submission" date="2020-05" db="EMBL/GenBank/DDBJ databases">
        <authorList>
            <person name="Chiriac C."/>
            <person name="Salcher M."/>
            <person name="Ghai R."/>
            <person name="Kavagutti S V."/>
        </authorList>
    </citation>
    <scope>NUCLEOTIDE SEQUENCE</scope>
</reference>
<name>A0A6J5SKC2_9CAUD</name>
<dbReference type="EMBL" id="LR797409">
    <property type="protein sequence ID" value="CAB4214290.1"/>
    <property type="molecule type" value="Genomic_DNA"/>
</dbReference>
<sequence length="86" mass="9889">MFILQKVQNLKWDNAEHTSFSCDVKYAEFNEMHPTSVADGDQHTHIQELWAKGNADEYGAIAEYKQPSWYVDPNQEQPSTQGSQDL</sequence>